<comment type="similarity">
    <text evidence="1">Belongs to the NXPE family.</text>
</comment>
<feature type="domain" description="NXPE C-terminal" evidence="3">
    <location>
        <begin position="330"/>
        <end position="553"/>
    </location>
</feature>
<comment type="caution">
    <text evidence="4">The sequence shown here is derived from an EMBL/GenBank/DDBJ whole genome shotgun (WGS) entry which is preliminary data.</text>
</comment>
<dbReference type="InterPro" id="IPR014756">
    <property type="entry name" value="Ig_E-set"/>
</dbReference>
<protein>
    <recommendedName>
        <fullName evidence="3">NXPE C-terminal domain-containing protein</fullName>
    </recommendedName>
</protein>
<proteinExistence type="inferred from homology"/>
<evidence type="ECO:0000259" key="3">
    <source>
        <dbReference type="Pfam" id="PF24536"/>
    </source>
</evidence>
<accession>A0ABQ7T1H3</accession>
<dbReference type="PANTHER" id="PTHR16165:SF3">
    <property type="entry name" value="NXPE FAMILY MEMBER 1"/>
    <property type="match status" value="1"/>
</dbReference>
<keyword evidence="2" id="KW-0732">Signal</keyword>
<dbReference type="PANTHER" id="PTHR16165">
    <property type="entry name" value="NXPE FAMILY MEMBER"/>
    <property type="match status" value="1"/>
</dbReference>
<feature type="signal peptide" evidence="2">
    <location>
        <begin position="1"/>
        <end position="20"/>
    </location>
</feature>
<dbReference type="PROSITE" id="PS51257">
    <property type="entry name" value="PROKAR_LIPOPROTEIN"/>
    <property type="match status" value="1"/>
</dbReference>
<evidence type="ECO:0000313" key="5">
    <source>
        <dbReference type="Proteomes" id="UP000826234"/>
    </source>
</evidence>
<evidence type="ECO:0000256" key="1">
    <source>
        <dbReference type="ARBA" id="ARBA00005431"/>
    </source>
</evidence>
<dbReference type="Pfam" id="PF24536">
    <property type="entry name" value="NXPE4_C"/>
    <property type="match status" value="1"/>
</dbReference>
<name>A0ABQ7T1H3_PHRPL</name>
<dbReference type="InterPro" id="IPR057106">
    <property type="entry name" value="NXPE4_C"/>
</dbReference>
<evidence type="ECO:0000256" key="2">
    <source>
        <dbReference type="SAM" id="SignalP"/>
    </source>
</evidence>
<evidence type="ECO:0000313" key="4">
    <source>
        <dbReference type="EMBL" id="KAH0623360.1"/>
    </source>
</evidence>
<dbReference type="EMBL" id="JAIPUX010003283">
    <property type="protein sequence ID" value="KAH0623360.1"/>
    <property type="molecule type" value="Genomic_DNA"/>
</dbReference>
<dbReference type="Proteomes" id="UP000826234">
    <property type="component" value="Unassembled WGS sequence"/>
</dbReference>
<keyword evidence="5" id="KW-1185">Reference proteome</keyword>
<dbReference type="SUPFAM" id="SSF81296">
    <property type="entry name" value="E set domains"/>
    <property type="match status" value="1"/>
</dbReference>
<dbReference type="InterPro" id="IPR026845">
    <property type="entry name" value="NXPH/NXPE"/>
</dbReference>
<organism evidence="4 5">
    <name type="scientific">Phrynosoma platyrhinos</name>
    <name type="common">Desert horned lizard</name>
    <dbReference type="NCBI Taxonomy" id="52577"/>
    <lineage>
        <taxon>Eukaryota</taxon>
        <taxon>Metazoa</taxon>
        <taxon>Chordata</taxon>
        <taxon>Craniata</taxon>
        <taxon>Vertebrata</taxon>
        <taxon>Euteleostomi</taxon>
        <taxon>Lepidosauria</taxon>
        <taxon>Squamata</taxon>
        <taxon>Bifurcata</taxon>
        <taxon>Unidentata</taxon>
        <taxon>Episquamata</taxon>
        <taxon>Toxicofera</taxon>
        <taxon>Iguania</taxon>
        <taxon>Phrynosomatidae</taxon>
        <taxon>Phrynosomatinae</taxon>
        <taxon>Phrynosoma</taxon>
    </lineage>
</organism>
<reference evidence="4 5" key="1">
    <citation type="journal article" date="2022" name="Gigascience">
        <title>A chromosome-level genome assembly and annotation of the desert horned lizard, Phrynosoma platyrhinos, provides insight into chromosomal rearrangements among reptiles.</title>
        <authorList>
            <person name="Koochekian N."/>
            <person name="Ascanio A."/>
            <person name="Farleigh K."/>
            <person name="Card D.C."/>
            <person name="Schield D.R."/>
            <person name="Castoe T.A."/>
            <person name="Jezkova T."/>
        </authorList>
    </citation>
    <scope>NUCLEOTIDE SEQUENCE [LARGE SCALE GENOMIC DNA]</scope>
    <source>
        <strain evidence="4">NK-2021</strain>
    </source>
</reference>
<sequence>MRLASFLVLLLAIIIIFSYGCHRIQTKFSIFGGPMKQLEANHVAADVAKEEQSNAWPSKDCIPSQTETERAKKNEEIEEILAKLDHLMPNVTFMNINKTTSAKNSKATILNHKDSYCVGEHLMVQIDMYDYLGKRKDYGGDFIRARIYSLGLKAGASGSIKDFRNGTYLVNFTLFWEGDVRASILLIHPSEGVSALWAARKKGYDKIAFMGKFLNGASEVSTECGFNLSKNAELCEYLDERDQEAFYCRKPKDVPCGAFFHLKSYNKPTTYLTTLEQSLFKRFKTGAEIPQLFGNIHVVQCKSNKTTTTKKCWAGMSAPVPSGFVWQNQWHLAFCNIPRFNTLEQINTCLKGKLIYFMGDSTLRQWMEILTKRVTTLEYLDISPKEKLQKLLAVDLARHIQIQSKKHGHPYVGTYGYTVKDHSYMAREIDSVAGDRDTTIVISLGQHFRPFPIQLFVQRVINIRRAIQRLLLRSPDTRVVIKGENIREMEVDQERFGDIQGYPQSVALKEVFRDLNVAFIDAWDITVAYNTMKVHPPDHVVWEEVNMFLSYICCNAKANPM</sequence>
<feature type="chain" id="PRO_5045121659" description="NXPE C-terminal domain-containing protein" evidence="2">
    <location>
        <begin position="21"/>
        <end position="561"/>
    </location>
</feature>
<dbReference type="Pfam" id="PF06312">
    <property type="entry name" value="Neurexophilin"/>
    <property type="match status" value="1"/>
</dbReference>
<gene>
    <name evidence="4" type="ORF">JD844_031611</name>
</gene>